<reference evidence="1" key="1">
    <citation type="journal article" date="2019" name="Sci. Rep.">
        <title>Draft genome of Tanacetum cinerariifolium, the natural source of mosquito coil.</title>
        <authorList>
            <person name="Yamashiro T."/>
            <person name="Shiraishi A."/>
            <person name="Satake H."/>
            <person name="Nakayama K."/>
        </authorList>
    </citation>
    <scope>NUCLEOTIDE SEQUENCE</scope>
</reference>
<proteinExistence type="predicted"/>
<dbReference type="PANTHER" id="PTHR11439:SF524">
    <property type="entry name" value="RNA-DIRECTED DNA POLYMERASE, PROTEIN KINASE RLK-PELLE-DLSV FAMILY"/>
    <property type="match status" value="1"/>
</dbReference>
<sequence>MADGTLSHYKARLVAIGSTQLERVDVDETFSSVVKPDLFAYLDADWASCPTIRRLTLGYCIFLGNNLISWSSKHQPVLSHSSVEAESRGVANVVPTTCWLRNLLRELHSHLSSATLVYCDNVNVVYLSCNPIQHQRTKHIEIDIHFVRDLVAAGQVLVLHVPSRYQLADIFTKGLSRGWVYNDALDAKEVCDGCTQGCPLKIFATLYDIEAEEWILDGIWELTSLTEGSNKGAIEGFEGTACSLSLKVDWTYARDH</sequence>
<comment type="caution">
    <text evidence="1">The sequence shown here is derived from an EMBL/GenBank/DDBJ whole genome shotgun (WGS) entry which is preliminary data.</text>
</comment>
<name>A0A699GYR7_TANCI</name>
<dbReference type="EMBL" id="BKCJ010068797">
    <property type="protein sequence ID" value="GEW67653.1"/>
    <property type="molecule type" value="Genomic_DNA"/>
</dbReference>
<accession>A0A699GYR7</accession>
<dbReference type="CDD" id="cd09272">
    <property type="entry name" value="RNase_HI_RT_Ty1"/>
    <property type="match status" value="1"/>
</dbReference>
<organism evidence="1">
    <name type="scientific">Tanacetum cinerariifolium</name>
    <name type="common">Dalmatian daisy</name>
    <name type="synonym">Chrysanthemum cinerariifolium</name>
    <dbReference type="NCBI Taxonomy" id="118510"/>
    <lineage>
        <taxon>Eukaryota</taxon>
        <taxon>Viridiplantae</taxon>
        <taxon>Streptophyta</taxon>
        <taxon>Embryophyta</taxon>
        <taxon>Tracheophyta</taxon>
        <taxon>Spermatophyta</taxon>
        <taxon>Magnoliopsida</taxon>
        <taxon>eudicotyledons</taxon>
        <taxon>Gunneridae</taxon>
        <taxon>Pentapetalae</taxon>
        <taxon>asterids</taxon>
        <taxon>campanulids</taxon>
        <taxon>Asterales</taxon>
        <taxon>Asteraceae</taxon>
        <taxon>Asteroideae</taxon>
        <taxon>Anthemideae</taxon>
        <taxon>Anthemidinae</taxon>
        <taxon>Tanacetum</taxon>
    </lineage>
</organism>
<protein>
    <submittedName>
        <fullName evidence="1">Ribonuclease H-like domain-containing protein</fullName>
    </submittedName>
</protein>
<gene>
    <name evidence="1" type="ORF">Tci_239629</name>
</gene>
<dbReference type="AlphaFoldDB" id="A0A699GYR7"/>
<dbReference type="PANTHER" id="PTHR11439">
    <property type="entry name" value="GAG-POL-RELATED RETROTRANSPOSON"/>
    <property type="match status" value="1"/>
</dbReference>
<evidence type="ECO:0000313" key="1">
    <source>
        <dbReference type="EMBL" id="GEW67653.1"/>
    </source>
</evidence>